<protein>
    <submittedName>
        <fullName evidence="6">Sugar ABC transporter ATP-binding protein</fullName>
    </submittedName>
</protein>
<dbReference type="InterPro" id="IPR027417">
    <property type="entry name" value="P-loop_NTPase"/>
</dbReference>
<organism evidence="6 7">
    <name type="scientific">Compostibacter hankyongensis</name>
    <dbReference type="NCBI Taxonomy" id="1007089"/>
    <lineage>
        <taxon>Bacteria</taxon>
        <taxon>Pseudomonadati</taxon>
        <taxon>Bacteroidota</taxon>
        <taxon>Chitinophagia</taxon>
        <taxon>Chitinophagales</taxon>
        <taxon>Chitinophagaceae</taxon>
        <taxon>Compostibacter</taxon>
    </lineage>
</organism>
<dbReference type="PANTHER" id="PTHR43790">
    <property type="entry name" value="CARBOHYDRATE TRANSPORT ATP-BINDING PROTEIN MG119-RELATED"/>
    <property type="match status" value="1"/>
</dbReference>
<dbReference type="EMBL" id="BAABFN010000002">
    <property type="protein sequence ID" value="GAA4308432.1"/>
    <property type="molecule type" value="Genomic_DNA"/>
</dbReference>
<keyword evidence="3" id="KW-0547">Nucleotide-binding</keyword>
<dbReference type="SUPFAM" id="SSF52540">
    <property type="entry name" value="P-loop containing nucleoside triphosphate hydrolases"/>
    <property type="match status" value="2"/>
</dbReference>
<keyword evidence="4 6" id="KW-0067">ATP-binding</keyword>
<sequence length="509" mass="56638">MTQADFNKPLLRMRGISKSFSGVTALDAVDFALERGEVHALMGENGAGKSTLMKVLAGICKKDAGQIFLNGMLADIETPKTALDLGISMIHQELSPVREMTVAENIFLGKEPCHRFMGIVNTGKQRQITRELLGALNLSLDPDLKMRALSIAETQMVEIVKAVSYNARIIIMDEPTSAITGTEAAKLFEIIYNLRSKGIGIIYISHKMDEIFRVCDTVTVLRDGRYIETRPADQLDHDTLVKLMVGRQISDMFPKKNVRTGDVSLAVEGLTKKGLFRDISFKARKGEILGFAGLLGAGRSEIMEAVFGLRRAEAGGIRINGKPVRMQSPRDAIRHHVALITEDRQQKGLNLKGSVKDNITLVNLKKLSRLNQFIRFKTERSITDTEIGKLRIKTRDHRQLVHTLSGGNQQKVVVAKWLLTDPEIIIFDEPTRGIDIGAKAEIYKMICELAEQGKTVLMVSSELEEILGLCDRVIVLYQGRISGEFERSAFDQERIMKAAMGNEPLLIHN</sequence>
<accession>A0ABP8FPP4</accession>
<reference evidence="7" key="1">
    <citation type="journal article" date="2019" name="Int. J. Syst. Evol. Microbiol.">
        <title>The Global Catalogue of Microorganisms (GCM) 10K type strain sequencing project: providing services to taxonomists for standard genome sequencing and annotation.</title>
        <authorList>
            <consortium name="The Broad Institute Genomics Platform"/>
            <consortium name="The Broad Institute Genome Sequencing Center for Infectious Disease"/>
            <person name="Wu L."/>
            <person name="Ma J."/>
        </authorList>
    </citation>
    <scope>NUCLEOTIDE SEQUENCE [LARGE SCALE GENOMIC DNA]</scope>
    <source>
        <strain evidence="7">JCM 17664</strain>
    </source>
</reference>
<dbReference type="GO" id="GO:0005524">
    <property type="term" value="F:ATP binding"/>
    <property type="evidence" value="ECO:0007669"/>
    <property type="project" value="UniProtKB-KW"/>
</dbReference>
<proteinExistence type="predicted"/>
<keyword evidence="7" id="KW-1185">Reference proteome</keyword>
<keyword evidence="1" id="KW-0813">Transport</keyword>
<dbReference type="InterPro" id="IPR003593">
    <property type="entry name" value="AAA+_ATPase"/>
</dbReference>
<feature type="domain" description="ABC transporter" evidence="5">
    <location>
        <begin position="11"/>
        <end position="248"/>
    </location>
</feature>
<dbReference type="InterPro" id="IPR017871">
    <property type="entry name" value="ABC_transporter-like_CS"/>
</dbReference>
<dbReference type="CDD" id="cd03216">
    <property type="entry name" value="ABC_Carb_Monos_I"/>
    <property type="match status" value="1"/>
</dbReference>
<dbReference type="Gene3D" id="3.40.50.300">
    <property type="entry name" value="P-loop containing nucleotide triphosphate hydrolases"/>
    <property type="match status" value="2"/>
</dbReference>
<evidence type="ECO:0000313" key="6">
    <source>
        <dbReference type="EMBL" id="GAA4308432.1"/>
    </source>
</evidence>
<dbReference type="PROSITE" id="PS50893">
    <property type="entry name" value="ABC_TRANSPORTER_2"/>
    <property type="match status" value="2"/>
</dbReference>
<evidence type="ECO:0000256" key="1">
    <source>
        <dbReference type="ARBA" id="ARBA00022448"/>
    </source>
</evidence>
<evidence type="ECO:0000313" key="7">
    <source>
        <dbReference type="Proteomes" id="UP001501207"/>
    </source>
</evidence>
<feature type="domain" description="ABC transporter" evidence="5">
    <location>
        <begin position="258"/>
        <end position="503"/>
    </location>
</feature>
<comment type="caution">
    <text evidence="6">The sequence shown here is derived from an EMBL/GenBank/DDBJ whole genome shotgun (WGS) entry which is preliminary data.</text>
</comment>
<evidence type="ECO:0000256" key="3">
    <source>
        <dbReference type="ARBA" id="ARBA00022741"/>
    </source>
</evidence>
<dbReference type="SMART" id="SM00382">
    <property type="entry name" value="AAA"/>
    <property type="match status" value="2"/>
</dbReference>
<gene>
    <name evidence="6" type="ORF">GCM10023143_15740</name>
</gene>
<dbReference type="CDD" id="cd03215">
    <property type="entry name" value="ABC_Carb_Monos_II"/>
    <property type="match status" value="1"/>
</dbReference>
<evidence type="ECO:0000256" key="4">
    <source>
        <dbReference type="ARBA" id="ARBA00022840"/>
    </source>
</evidence>
<dbReference type="PROSITE" id="PS00211">
    <property type="entry name" value="ABC_TRANSPORTER_1"/>
    <property type="match status" value="1"/>
</dbReference>
<dbReference type="InterPro" id="IPR050107">
    <property type="entry name" value="ABC_carbohydrate_import_ATPase"/>
</dbReference>
<dbReference type="Pfam" id="PF00005">
    <property type="entry name" value="ABC_tran"/>
    <property type="match status" value="2"/>
</dbReference>
<dbReference type="InterPro" id="IPR003439">
    <property type="entry name" value="ABC_transporter-like_ATP-bd"/>
</dbReference>
<dbReference type="PANTHER" id="PTHR43790:SF9">
    <property type="entry name" value="GALACTOFURANOSE TRANSPORTER ATP-BINDING PROTEIN YTFR"/>
    <property type="match status" value="1"/>
</dbReference>
<dbReference type="Proteomes" id="UP001501207">
    <property type="component" value="Unassembled WGS sequence"/>
</dbReference>
<evidence type="ECO:0000256" key="2">
    <source>
        <dbReference type="ARBA" id="ARBA00022737"/>
    </source>
</evidence>
<evidence type="ECO:0000259" key="5">
    <source>
        <dbReference type="PROSITE" id="PS50893"/>
    </source>
</evidence>
<keyword evidence="2" id="KW-0677">Repeat</keyword>
<name>A0ABP8FPP4_9BACT</name>